<sequence>MQVLPKIKHITGSLLRKKRRQGVDAQDTDFPMPHDAATTVAESTTKTNLRRFHATIVRLQTLLGVKSASNTSQTADMNGYPSEDNHTLPQDTLEEIFRNGRSLSFNVFGVVYRLSGHRYLSECAPSAVFVLQNQISFNVMPPRRMGVGTWIAPFLGRIQLLIRVEEVLGSGDRLEPIVDPLLPGHYFVTPADDNVKGIQHLVRIDRILKPKLKTGVPTEARYFVTHMGQLPVLRDHGAVGPLLEVLFEDRYRRGATICVSETGRVSFEHLGSEACEDDDDHDSRTFNEEISPLTLSSSLPHTPMPFDYSYRLAKSLPGIGDNVNSDFDAYSREPDGGDAKELSNTIRLVDPSPMSSALFRFDPAREGGTLWDLGNFSVAELGPSSAWSGHTDSELWNAEDNYASSRELSGSGPPATIHVGPLVVESEDEDSGREISERPLPPLPVSESIEPDVVLPSMTSTLNSRGPFAHLATNDVLIDELVLSLVNI</sequence>
<dbReference type="EMBL" id="JAACJK010000005">
    <property type="protein sequence ID" value="KAF5339968.1"/>
    <property type="molecule type" value="Genomic_DNA"/>
</dbReference>
<accession>A0A8H5CFS6</accession>
<dbReference type="Proteomes" id="UP000541558">
    <property type="component" value="Unassembled WGS sequence"/>
</dbReference>
<protein>
    <submittedName>
        <fullName evidence="2">Uncharacterized protein</fullName>
    </submittedName>
</protein>
<reference evidence="2 3" key="1">
    <citation type="journal article" date="2020" name="ISME J.">
        <title>Uncovering the hidden diversity of litter-decomposition mechanisms in mushroom-forming fungi.</title>
        <authorList>
            <person name="Floudas D."/>
            <person name="Bentzer J."/>
            <person name="Ahren D."/>
            <person name="Johansson T."/>
            <person name="Persson P."/>
            <person name="Tunlid A."/>
        </authorList>
    </citation>
    <scope>NUCLEOTIDE SEQUENCE [LARGE SCALE GENOMIC DNA]</scope>
    <source>
        <strain evidence="2 3">CBS 175.51</strain>
    </source>
</reference>
<dbReference type="AlphaFoldDB" id="A0A8H5CFS6"/>
<name>A0A8H5CFS6_9AGAR</name>
<feature type="region of interest" description="Disordered" evidence="1">
    <location>
        <begin position="425"/>
        <end position="448"/>
    </location>
</feature>
<organism evidence="2 3">
    <name type="scientific">Ephemerocybe angulata</name>
    <dbReference type="NCBI Taxonomy" id="980116"/>
    <lineage>
        <taxon>Eukaryota</taxon>
        <taxon>Fungi</taxon>
        <taxon>Dikarya</taxon>
        <taxon>Basidiomycota</taxon>
        <taxon>Agaricomycotina</taxon>
        <taxon>Agaricomycetes</taxon>
        <taxon>Agaricomycetidae</taxon>
        <taxon>Agaricales</taxon>
        <taxon>Agaricineae</taxon>
        <taxon>Psathyrellaceae</taxon>
        <taxon>Ephemerocybe</taxon>
    </lineage>
</organism>
<comment type="caution">
    <text evidence="2">The sequence shown here is derived from an EMBL/GenBank/DDBJ whole genome shotgun (WGS) entry which is preliminary data.</text>
</comment>
<dbReference type="OrthoDB" id="3032677at2759"/>
<evidence type="ECO:0000313" key="3">
    <source>
        <dbReference type="Proteomes" id="UP000541558"/>
    </source>
</evidence>
<evidence type="ECO:0000313" key="2">
    <source>
        <dbReference type="EMBL" id="KAF5339968.1"/>
    </source>
</evidence>
<proteinExistence type="predicted"/>
<keyword evidence="3" id="KW-1185">Reference proteome</keyword>
<gene>
    <name evidence="2" type="ORF">D9611_012432</name>
</gene>
<evidence type="ECO:0000256" key="1">
    <source>
        <dbReference type="SAM" id="MobiDB-lite"/>
    </source>
</evidence>